<dbReference type="PANTHER" id="PTHR23513">
    <property type="entry name" value="INTEGRAL MEMBRANE EFFLUX PROTEIN-RELATED"/>
    <property type="match status" value="1"/>
</dbReference>
<dbReference type="AlphaFoldDB" id="A0A5B7WVS9"/>
<keyword evidence="4 7" id="KW-0812">Transmembrane</keyword>
<evidence type="ECO:0000256" key="2">
    <source>
        <dbReference type="ARBA" id="ARBA00022448"/>
    </source>
</evidence>
<dbReference type="PANTHER" id="PTHR23513:SF11">
    <property type="entry name" value="STAPHYLOFERRIN A TRANSPORTER"/>
    <property type="match status" value="1"/>
</dbReference>
<dbReference type="InterPro" id="IPR036259">
    <property type="entry name" value="MFS_trans_sf"/>
</dbReference>
<evidence type="ECO:0000313" key="9">
    <source>
        <dbReference type="EMBL" id="QCY48002.1"/>
    </source>
</evidence>
<feature type="transmembrane region" description="Helical" evidence="7">
    <location>
        <begin position="372"/>
        <end position="392"/>
    </location>
</feature>
<evidence type="ECO:0000256" key="7">
    <source>
        <dbReference type="SAM" id="Phobius"/>
    </source>
</evidence>
<dbReference type="CDD" id="cd06173">
    <property type="entry name" value="MFS_MefA_like"/>
    <property type="match status" value="1"/>
</dbReference>
<feature type="transmembrane region" description="Helical" evidence="7">
    <location>
        <begin position="308"/>
        <end position="330"/>
    </location>
</feature>
<dbReference type="EMBL" id="CP034412">
    <property type="protein sequence ID" value="QCY48002.1"/>
    <property type="molecule type" value="Genomic_DNA"/>
</dbReference>
<feature type="transmembrane region" description="Helical" evidence="7">
    <location>
        <begin position="45"/>
        <end position="65"/>
    </location>
</feature>
<evidence type="ECO:0000256" key="6">
    <source>
        <dbReference type="ARBA" id="ARBA00023136"/>
    </source>
</evidence>
<name>A0A5B7WVS9_9MICC</name>
<gene>
    <name evidence="9" type="ORF">GcLGCM259_2294</name>
</gene>
<feature type="domain" description="Major facilitator superfamily (MFS) profile" evidence="8">
    <location>
        <begin position="1"/>
        <end position="396"/>
    </location>
</feature>
<dbReference type="Pfam" id="PF05977">
    <property type="entry name" value="MFS_3"/>
    <property type="match status" value="1"/>
</dbReference>
<feature type="transmembrane region" description="Helical" evidence="7">
    <location>
        <begin position="282"/>
        <end position="302"/>
    </location>
</feature>
<protein>
    <submittedName>
        <fullName evidence="9">MFS transporter</fullName>
    </submittedName>
</protein>
<organism evidence="9 10">
    <name type="scientific">Glutamicibacter creatinolyticus</name>
    <dbReference type="NCBI Taxonomy" id="162496"/>
    <lineage>
        <taxon>Bacteria</taxon>
        <taxon>Bacillati</taxon>
        <taxon>Actinomycetota</taxon>
        <taxon>Actinomycetes</taxon>
        <taxon>Micrococcales</taxon>
        <taxon>Micrococcaceae</taxon>
        <taxon>Glutamicibacter</taxon>
    </lineage>
</organism>
<evidence type="ECO:0000256" key="5">
    <source>
        <dbReference type="ARBA" id="ARBA00022989"/>
    </source>
</evidence>
<dbReference type="GO" id="GO:0005886">
    <property type="term" value="C:plasma membrane"/>
    <property type="evidence" value="ECO:0007669"/>
    <property type="project" value="UniProtKB-SubCell"/>
</dbReference>
<sequence>MFRALSIRNYRLWVIGALVSNIGTWMQRVAQDWLVLTELTDNDGTATGIVTGLQFLPVLLLAPYAGLIADRYEKRKVLLCTQSFMGLCALVLGTLVLLDVAQLWHVYVLATALGVGSAFDAPARQAFVSEIVPGTHLTNAVALNSANFNLARLAGPGVAGLVIAAFGTGPAFLINGFSFIAVLFSLTNLDRSQIHAAKRVVRAKGQVKEGFAYVRGRRDLLLIFGLAFVVGTFGLNFQLTNAMMAAQVFGVGAGEYGMLGTIMAVGTFAGALLAARRSRPRWRYIILGATFFGASALLSALMPTYTLFALSLVPIGLFALTFLNSCNTMVQTSVPGQYRARVLALYLMVVQGGTPIGAPLVGWLATLFGPRMAVGLGAGASLVSGIIALILWQKFRADAIPLRRQVQLLRLRHQEEPTGREGEG</sequence>
<keyword evidence="10" id="KW-1185">Reference proteome</keyword>
<feature type="transmembrane region" description="Helical" evidence="7">
    <location>
        <begin position="257"/>
        <end position="275"/>
    </location>
</feature>
<dbReference type="Proteomes" id="UP000307000">
    <property type="component" value="Chromosome"/>
</dbReference>
<evidence type="ECO:0000256" key="1">
    <source>
        <dbReference type="ARBA" id="ARBA00004651"/>
    </source>
</evidence>
<dbReference type="GO" id="GO:0022857">
    <property type="term" value="F:transmembrane transporter activity"/>
    <property type="evidence" value="ECO:0007669"/>
    <property type="project" value="InterPro"/>
</dbReference>
<dbReference type="InterPro" id="IPR010290">
    <property type="entry name" value="TM_effector"/>
</dbReference>
<accession>A0A5B7WVS9</accession>
<evidence type="ECO:0000256" key="4">
    <source>
        <dbReference type="ARBA" id="ARBA00022692"/>
    </source>
</evidence>
<keyword evidence="2" id="KW-0813">Transport</keyword>
<keyword evidence="6 7" id="KW-0472">Membrane</keyword>
<evidence type="ECO:0000313" key="10">
    <source>
        <dbReference type="Proteomes" id="UP000307000"/>
    </source>
</evidence>
<dbReference type="InterPro" id="IPR020846">
    <property type="entry name" value="MFS_dom"/>
</dbReference>
<feature type="transmembrane region" description="Helical" evidence="7">
    <location>
        <begin position="12"/>
        <end position="30"/>
    </location>
</feature>
<evidence type="ECO:0000256" key="3">
    <source>
        <dbReference type="ARBA" id="ARBA00022475"/>
    </source>
</evidence>
<dbReference type="KEGG" id="gcr:GcLGCM259_2294"/>
<feature type="transmembrane region" description="Helical" evidence="7">
    <location>
        <begin position="220"/>
        <end position="237"/>
    </location>
</feature>
<dbReference type="PROSITE" id="PS50850">
    <property type="entry name" value="MFS"/>
    <property type="match status" value="1"/>
</dbReference>
<evidence type="ECO:0000259" key="8">
    <source>
        <dbReference type="PROSITE" id="PS50850"/>
    </source>
</evidence>
<feature type="transmembrane region" description="Helical" evidence="7">
    <location>
        <begin position="158"/>
        <end position="184"/>
    </location>
</feature>
<dbReference type="Gene3D" id="1.20.1250.20">
    <property type="entry name" value="MFS general substrate transporter like domains"/>
    <property type="match status" value="1"/>
</dbReference>
<keyword evidence="3" id="KW-1003">Cell membrane</keyword>
<keyword evidence="5 7" id="KW-1133">Transmembrane helix</keyword>
<comment type="subcellular location">
    <subcellularLocation>
        <location evidence="1">Cell membrane</location>
        <topology evidence="1">Multi-pass membrane protein</topology>
    </subcellularLocation>
</comment>
<proteinExistence type="predicted"/>
<reference evidence="9 10" key="1">
    <citation type="submission" date="2018-12" db="EMBL/GenBank/DDBJ databases">
        <title>Complete Genome Sequence of Glutamicibacter creatinolyticus strain LGCM259,isolated from an abscess of a 12-year-old mare in Italy.</title>
        <authorList>
            <person name="Santos R.G."/>
            <person name="Silva A.L."/>
            <person name="Seyffert N."/>
            <person name="Castro T.L.P."/>
            <person name="Attili A.R."/>
            <person name="Rifici C."/>
            <person name="Mazzullo G."/>
            <person name="Brenig B."/>
            <person name="Venanzi F."/>
            <person name="Azevedo V."/>
        </authorList>
    </citation>
    <scope>NUCLEOTIDE SEQUENCE [LARGE SCALE GENOMIC DNA]</scope>
    <source>
        <strain evidence="9 10">LGCM 259</strain>
    </source>
</reference>
<feature type="transmembrane region" description="Helical" evidence="7">
    <location>
        <begin position="342"/>
        <end position="366"/>
    </location>
</feature>
<dbReference type="SUPFAM" id="SSF103473">
    <property type="entry name" value="MFS general substrate transporter"/>
    <property type="match status" value="1"/>
</dbReference>